<evidence type="ECO:0000313" key="3">
    <source>
        <dbReference type="Proteomes" id="UP000683925"/>
    </source>
</evidence>
<feature type="region of interest" description="Disordered" evidence="1">
    <location>
        <begin position="173"/>
        <end position="192"/>
    </location>
</feature>
<name>A0A8S1WA35_PAROT</name>
<dbReference type="PANTHER" id="PTHR21580:SF28">
    <property type="entry name" value="BOREALIN N-TERMINAL DOMAIN-CONTAINING PROTEIN-RELATED"/>
    <property type="match status" value="1"/>
</dbReference>
<dbReference type="Proteomes" id="UP000683925">
    <property type="component" value="Unassembled WGS sequence"/>
</dbReference>
<dbReference type="OrthoDB" id="429991at2759"/>
<sequence>MDRSFVNSSPLNTSKSKQMYTFPKAKRWVDLKDNLCPSIYQLPTTLSKRAAGIGYGKKVNLTHETITPAPNFYKVHQSQENGWTMGLGRDHANKYESIFLGLVQNTPGPGTYKFKDSLSPVRYSMRQRLSSRKEKERKPGPGHYNLPSSINSRGVYTLSQYRNSGAIVLAPPKTHSERKVKDATPGPGSYKQIGNMDPLGTYFCSKFSASKCNKFPRAQRSMSDNHNRSPGPGTYKLPSDFGF</sequence>
<dbReference type="InterPro" id="IPR010736">
    <property type="entry name" value="SHIPPO-rpt"/>
</dbReference>
<feature type="region of interest" description="Disordered" evidence="1">
    <location>
        <begin position="126"/>
        <end position="149"/>
    </location>
</feature>
<reference evidence="2" key="1">
    <citation type="submission" date="2021-01" db="EMBL/GenBank/DDBJ databases">
        <authorList>
            <consortium name="Genoscope - CEA"/>
            <person name="William W."/>
        </authorList>
    </citation>
    <scope>NUCLEOTIDE SEQUENCE</scope>
</reference>
<evidence type="ECO:0000313" key="2">
    <source>
        <dbReference type="EMBL" id="CAD8185422.1"/>
    </source>
</evidence>
<dbReference type="PANTHER" id="PTHR21580">
    <property type="entry name" value="SHIPPO-1-RELATED"/>
    <property type="match status" value="1"/>
</dbReference>
<dbReference type="OMA" id="PVRYSMR"/>
<dbReference type="InterPro" id="IPR051291">
    <property type="entry name" value="CIMAP"/>
</dbReference>
<accession>A0A8S1WA35</accession>
<proteinExistence type="predicted"/>
<feature type="region of interest" description="Disordered" evidence="1">
    <location>
        <begin position="217"/>
        <end position="243"/>
    </location>
</feature>
<comment type="caution">
    <text evidence="2">The sequence shown here is derived from an EMBL/GenBank/DDBJ whole genome shotgun (WGS) entry which is preliminary data.</text>
</comment>
<dbReference type="AlphaFoldDB" id="A0A8S1WA35"/>
<organism evidence="2 3">
    <name type="scientific">Paramecium octaurelia</name>
    <dbReference type="NCBI Taxonomy" id="43137"/>
    <lineage>
        <taxon>Eukaryota</taxon>
        <taxon>Sar</taxon>
        <taxon>Alveolata</taxon>
        <taxon>Ciliophora</taxon>
        <taxon>Intramacronucleata</taxon>
        <taxon>Oligohymenophorea</taxon>
        <taxon>Peniculida</taxon>
        <taxon>Parameciidae</taxon>
        <taxon>Paramecium</taxon>
    </lineage>
</organism>
<dbReference type="EMBL" id="CAJJDP010000084">
    <property type="protein sequence ID" value="CAD8185422.1"/>
    <property type="molecule type" value="Genomic_DNA"/>
</dbReference>
<protein>
    <submittedName>
        <fullName evidence="2">Uncharacterized protein</fullName>
    </submittedName>
</protein>
<keyword evidence="3" id="KW-1185">Reference proteome</keyword>
<evidence type="ECO:0000256" key="1">
    <source>
        <dbReference type="SAM" id="MobiDB-lite"/>
    </source>
</evidence>
<dbReference type="Pfam" id="PF07004">
    <property type="entry name" value="SHIPPO-rpt"/>
    <property type="match status" value="2"/>
</dbReference>
<gene>
    <name evidence="2" type="ORF">POCTA_138.1.T0850166</name>
</gene>